<sequence length="117" mass="12939">MQDLVHAVQEQAFGVSVARLSCVFAGRRRCDHRYEALAISHTGVNAREVIHRSSEFSPTVDEGVDNSKEGSGQNRPPALGKGYFHWVETTNPAAMKPKPTTMFQFFRDSTGMSPLVT</sequence>
<dbReference type="Proteomes" id="UP000646244">
    <property type="component" value="Unassembled WGS sequence"/>
</dbReference>
<evidence type="ECO:0000313" key="2">
    <source>
        <dbReference type="EMBL" id="GHC36880.1"/>
    </source>
</evidence>
<feature type="region of interest" description="Disordered" evidence="1">
    <location>
        <begin position="54"/>
        <end position="82"/>
    </location>
</feature>
<gene>
    <name evidence="2" type="ORF">GCM10010507_07720</name>
</gene>
<comment type="caution">
    <text evidence="2">The sequence shown here is derived from an EMBL/GenBank/DDBJ whole genome shotgun (WGS) entry which is preliminary data.</text>
</comment>
<reference evidence="2" key="1">
    <citation type="journal article" date="2014" name="Int. J. Syst. Evol. Microbiol.">
        <title>Complete genome sequence of Corynebacterium casei LMG S-19264T (=DSM 44701T), isolated from a smear-ripened cheese.</title>
        <authorList>
            <consortium name="US DOE Joint Genome Institute (JGI-PGF)"/>
            <person name="Walter F."/>
            <person name="Albersmeier A."/>
            <person name="Kalinowski J."/>
            <person name="Ruckert C."/>
        </authorList>
    </citation>
    <scope>NUCLEOTIDE SEQUENCE</scope>
    <source>
        <strain evidence="2">JCM 4633</strain>
    </source>
</reference>
<evidence type="ECO:0000313" key="3">
    <source>
        <dbReference type="Proteomes" id="UP000646244"/>
    </source>
</evidence>
<proteinExistence type="predicted"/>
<dbReference type="EMBL" id="BMVB01000002">
    <property type="protein sequence ID" value="GHC36880.1"/>
    <property type="molecule type" value="Genomic_DNA"/>
</dbReference>
<evidence type="ECO:0000256" key="1">
    <source>
        <dbReference type="SAM" id="MobiDB-lite"/>
    </source>
</evidence>
<organism evidence="2 3">
    <name type="scientific">Streptomyces cinnamoneus</name>
    <name type="common">Streptoverticillium cinnamoneum</name>
    <dbReference type="NCBI Taxonomy" id="53446"/>
    <lineage>
        <taxon>Bacteria</taxon>
        <taxon>Bacillati</taxon>
        <taxon>Actinomycetota</taxon>
        <taxon>Actinomycetes</taxon>
        <taxon>Kitasatosporales</taxon>
        <taxon>Streptomycetaceae</taxon>
        <taxon>Streptomyces</taxon>
        <taxon>Streptomyces cinnamoneus group</taxon>
    </lineage>
</organism>
<name>A0A918T9V2_STRCJ</name>
<reference evidence="2" key="2">
    <citation type="submission" date="2020-09" db="EMBL/GenBank/DDBJ databases">
        <authorList>
            <person name="Sun Q."/>
            <person name="Ohkuma M."/>
        </authorList>
    </citation>
    <scope>NUCLEOTIDE SEQUENCE</scope>
    <source>
        <strain evidence="2">JCM 4633</strain>
    </source>
</reference>
<dbReference type="AlphaFoldDB" id="A0A918T9V2"/>
<protein>
    <submittedName>
        <fullName evidence="2">Uncharacterized protein</fullName>
    </submittedName>
</protein>
<accession>A0A918T9V2</accession>